<dbReference type="Proteomes" id="UP000199051">
    <property type="component" value="Unassembled WGS sequence"/>
</dbReference>
<proteinExistence type="predicted"/>
<protein>
    <submittedName>
        <fullName evidence="2">Uncharacterized protein</fullName>
    </submittedName>
</protein>
<evidence type="ECO:0000313" key="2">
    <source>
        <dbReference type="EMBL" id="SES36830.1"/>
    </source>
</evidence>
<evidence type="ECO:0000313" key="3">
    <source>
        <dbReference type="Proteomes" id="UP000199051"/>
    </source>
</evidence>
<sequence>MRRDRFVDYLREQLQAAGHPDITSIDTYAVDKGVTDLRITCTDGRVISLHTTRLSPPGGDNFAEPEPIVTK</sequence>
<feature type="region of interest" description="Disordered" evidence="1">
    <location>
        <begin position="52"/>
        <end position="71"/>
    </location>
</feature>
<dbReference type="RefSeq" id="WP_092783428.1">
    <property type="nucleotide sequence ID" value="NZ_FOGI01000011.1"/>
</dbReference>
<dbReference type="EMBL" id="FOGI01000011">
    <property type="protein sequence ID" value="SES36830.1"/>
    <property type="molecule type" value="Genomic_DNA"/>
</dbReference>
<keyword evidence="3" id="KW-1185">Reference proteome</keyword>
<dbReference type="AlphaFoldDB" id="A0A1H9WSC1"/>
<evidence type="ECO:0000256" key="1">
    <source>
        <dbReference type="SAM" id="MobiDB-lite"/>
    </source>
</evidence>
<reference evidence="3" key="1">
    <citation type="submission" date="2016-10" db="EMBL/GenBank/DDBJ databases">
        <authorList>
            <person name="Varghese N."/>
            <person name="Submissions S."/>
        </authorList>
    </citation>
    <scope>NUCLEOTIDE SEQUENCE [LARGE SCALE GENOMIC DNA]</scope>
    <source>
        <strain evidence="3">DSM 44260</strain>
    </source>
</reference>
<organism evidence="2 3">
    <name type="scientific">Actinokineospora terrae</name>
    <dbReference type="NCBI Taxonomy" id="155974"/>
    <lineage>
        <taxon>Bacteria</taxon>
        <taxon>Bacillati</taxon>
        <taxon>Actinomycetota</taxon>
        <taxon>Actinomycetes</taxon>
        <taxon>Pseudonocardiales</taxon>
        <taxon>Pseudonocardiaceae</taxon>
        <taxon>Actinokineospora</taxon>
    </lineage>
</organism>
<gene>
    <name evidence="2" type="ORF">SAMN04487818_111160</name>
</gene>
<name>A0A1H9WSC1_9PSEU</name>
<accession>A0A1H9WSC1</accession>
<dbReference type="STRING" id="155974.SAMN04487818_111160"/>